<accession>A0A9P5VNB7</accession>
<sequence>MHDPHHNHALHLSALVSIFDIPLIVDSICQSLSAHDIQACPRVNRQWASIFKPYAWRTVNVSSIGVLTEDNIVTLLENKRWIRSLAVAAQHIEKISSLGLSSIQELTLYDENFGHTYKGDPVNVDAIICLIDNNKGVKSLEIELNWYNYVSKKLSPALLLAIGRHPSLIKLTWRVPKGIESSEFSQCLLHVCHDSILELVVVATRLYAQFDSLVAQDHAIGTRDFRFSLEDFGDHESDPEYITLRKRLEVPLGQWGPFSLRKLYVPTLFDTLPLLCNSPGLQHTTTNFALGRVGEITDVLAGLSHLRRLDFVSDYSDKDFFVMFERLCPLERIYVLDLEIPDHFTPIMSALASTSQDSLTLLGSDKESVLATDVVLALTVFPKLKEFDLGFIKIYAGGRGGGMEESEGDLDFNEKVIVEDWDPSQVYRPVGTIQDWWRRWTEAKVFMEDVWSVYKQEGKIRPMYMRFMYPIRAFMSREDVVAYTNHSGPWEGGRRTLTIEDAKRMLESGR</sequence>
<dbReference type="EMBL" id="JAAAUY010000192">
    <property type="protein sequence ID" value="KAF9333620.1"/>
    <property type="molecule type" value="Genomic_DNA"/>
</dbReference>
<name>A0A9P5VNB7_9FUNG</name>
<organism evidence="1 2">
    <name type="scientific">Podila minutissima</name>
    <dbReference type="NCBI Taxonomy" id="64525"/>
    <lineage>
        <taxon>Eukaryota</taxon>
        <taxon>Fungi</taxon>
        <taxon>Fungi incertae sedis</taxon>
        <taxon>Mucoromycota</taxon>
        <taxon>Mortierellomycotina</taxon>
        <taxon>Mortierellomycetes</taxon>
        <taxon>Mortierellales</taxon>
        <taxon>Mortierellaceae</taxon>
        <taxon>Podila</taxon>
    </lineage>
</organism>
<reference evidence="1" key="1">
    <citation type="journal article" date="2020" name="Fungal Divers.">
        <title>Resolving the Mortierellaceae phylogeny through synthesis of multi-gene phylogenetics and phylogenomics.</title>
        <authorList>
            <person name="Vandepol N."/>
            <person name="Liber J."/>
            <person name="Desiro A."/>
            <person name="Na H."/>
            <person name="Kennedy M."/>
            <person name="Barry K."/>
            <person name="Grigoriev I.V."/>
            <person name="Miller A.N."/>
            <person name="O'Donnell K."/>
            <person name="Stajich J.E."/>
            <person name="Bonito G."/>
        </authorList>
    </citation>
    <scope>NUCLEOTIDE SEQUENCE</scope>
    <source>
        <strain evidence="1">NVP1</strain>
    </source>
</reference>
<gene>
    <name evidence="1" type="ORF">BG006_003392</name>
</gene>
<evidence type="ECO:0000313" key="1">
    <source>
        <dbReference type="EMBL" id="KAF9333620.1"/>
    </source>
</evidence>
<evidence type="ECO:0008006" key="3">
    <source>
        <dbReference type="Google" id="ProtNLM"/>
    </source>
</evidence>
<proteinExistence type="predicted"/>
<protein>
    <recommendedName>
        <fullName evidence="3">F-box domain-containing protein</fullName>
    </recommendedName>
</protein>
<evidence type="ECO:0000313" key="2">
    <source>
        <dbReference type="Proteomes" id="UP000696485"/>
    </source>
</evidence>
<dbReference type="Proteomes" id="UP000696485">
    <property type="component" value="Unassembled WGS sequence"/>
</dbReference>
<dbReference type="AlphaFoldDB" id="A0A9P5VNB7"/>
<comment type="caution">
    <text evidence="1">The sequence shown here is derived from an EMBL/GenBank/DDBJ whole genome shotgun (WGS) entry which is preliminary data.</text>
</comment>
<keyword evidence="2" id="KW-1185">Reference proteome</keyword>